<dbReference type="Proteomes" id="UP000000787">
    <property type="component" value="Chromosome"/>
</dbReference>
<dbReference type="GO" id="GO:0046872">
    <property type="term" value="F:metal ion binding"/>
    <property type="evidence" value="ECO:0007669"/>
    <property type="project" value="UniProtKB-KW"/>
</dbReference>
<dbReference type="EMBL" id="CP000875">
    <property type="protein sequence ID" value="ABX04669.1"/>
    <property type="molecule type" value="Genomic_DNA"/>
</dbReference>
<keyword evidence="2 6" id="KW-0479">Metal-binding</keyword>
<accession>A9AVH8</accession>
<organism evidence="9 10">
    <name type="scientific">Herpetosiphon aurantiacus (strain ATCC 23779 / DSM 785 / 114-95)</name>
    <dbReference type="NCBI Taxonomy" id="316274"/>
    <lineage>
        <taxon>Bacteria</taxon>
        <taxon>Bacillati</taxon>
        <taxon>Chloroflexota</taxon>
        <taxon>Chloroflexia</taxon>
        <taxon>Herpetosiphonales</taxon>
        <taxon>Herpetosiphonaceae</taxon>
        <taxon>Herpetosiphon</taxon>
    </lineage>
</organism>
<evidence type="ECO:0000256" key="7">
    <source>
        <dbReference type="RuleBase" id="RU366006"/>
    </source>
</evidence>
<dbReference type="InterPro" id="IPR034603">
    <property type="entry name" value="Dipeptide_epimerase"/>
</dbReference>
<evidence type="ECO:0000313" key="10">
    <source>
        <dbReference type="Proteomes" id="UP000000787"/>
    </source>
</evidence>
<comment type="cofactor">
    <cofactor evidence="6 7">
        <name>Mg(2+)</name>
        <dbReference type="ChEBI" id="CHEBI:18420"/>
    </cofactor>
    <text evidence="6 7">Binds 1 Mg(2+) ion per subunit.</text>
</comment>
<evidence type="ECO:0000256" key="1">
    <source>
        <dbReference type="ARBA" id="ARBA00008031"/>
    </source>
</evidence>
<reference evidence="9 10" key="1">
    <citation type="journal article" date="2011" name="Stand. Genomic Sci.">
        <title>Complete genome sequence of the filamentous gliding predatory bacterium Herpetosiphon aurantiacus type strain (114-95(T)).</title>
        <authorList>
            <person name="Kiss H."/>
            <person name="Nett M."/>
            <person name="Domin N."/>
            <person name="Martin K."/>
            <person name="Maresca J.A."/>
            <person name="Copeland A."/>
            <person name="Lapidus A."/>
            <person name="Lucas S."/>
            <person name="Berry K.W."/>
            <person name="Glavina Del Rio T."/>
            <person name="Dalin E."/>
            <person name="Tice H."/>
            <person name="Pitluck S."/>
            <person name="Richardson P."/>
            <person name="Bruce D."/>
            <person name="Goodwin L."/>
            <person name="Han C."/>
            <person name="Detter J.C."/>
            <person name="Schmutz J."/>
            <person name="Brettin T."/>
            <person name="Land M."/>
            <person name="Hauser L."/>
            <person name="Kyrpides N.C."/>
            <person name="Ivanova N."/>
            <person name="Goker M."/>
            <person name="Woyke T."/>
            <person name="Klenk H.P."/>
            <person name="Bryant D.A."/>
        </authorList>
    </citation>
    <scope>NUCLEOTIDE SEQUENCE [LARGE SCALE GENOMIC DNA]</scope>
    <source>
        <strain evidence="10">ATCC 23779 / DSM 785 / 114-95</strain>
    </source>
</reference>
<evidence type="ECO:0000256" key="3">
    <source>
        <dbReference type="ARBA" id="ARBA00022842"/>
    </source>
</evidence>
<dbReference type="InterPro" id="IPR013342">
    <property type="entry name" value="Mandelate_racemase_C"/>
</dbReference>
<evidence type="ECO:0000256" key="6">
    <source>
        <dbReference type="PIRSR" id="PIRSR634603-3"/>
    </source>
</evidence>
<dbReference type="CDD" id="cd03319">
    <property type="entry name" value="L-Ala-DL-Glu_epimerase"/>
    <property type="match status" value="1"/>
</dbReference>
<dbReference type="eggNOG" id="COG4948">
    <property type="taxonomic scope" value="Bacteria"/>
</dbReference>
<dbReference type="InterPro" id="IPR029065">
    <property type="entry name" value="Enolase_C-like"/>
</dbReference>
<dbReference type="SUPFAM" id="SSF51604">
    <property type="entry name" value="Enolase C-terminal domain-like"/>
    <property type="match status" value="1"/>
</dbReference>
<dbReference type="SFLD" id="SFLDS00001">
    <property type="entry name" value="Enolase"/>
    <property type="match status" value="1"/>
</dbReference>
<evidence type="ECO:0000256" key="4">
    <source>
        <dbReference type="ARBA" id="ARBA00023235"/>
    </source>
</evidence>
<dbReference type="AlphaFoldDB" id="A9AVH8"/>
<gene>
    <name evidence="9" type="ordered locus">Haur_2026</name>
</gene>
<evidence type="ECO:0000259" key="8">
    <source>
        <dbReference type="SMART" id="SM00922"/>
    </source>
</evidence>
<feature type="active site" description="Proton acceptor; specific for (R)-substrate epimerization" evidence="5">
    <location>
        <position position="155"/>
    </location>
</feature>
<feature type="binding site" evidence="6">
    <location>
        <position position="179"/>
    </location>
    <ligand>
        <name>Mg(2+)</name>
        <dbReference type="ChEBI" id="CHEBI:18420"/>
    </ligand>
</feature>
<dbReference type="SFLD" id="SFLDG00180">
    <property type="entry name" value="muconate_cycloisomerase"/>
    <property type="match status" value="1"/>
</dbReference>
<dbReference type="InterPro" id="IPR013341">
    <property type="entry name" value="Mandelate_racemase_N_dom"/>
</dbReference>
<dbReference type="Pfam" id="PF13378">
    <property type="entry name" value="MR_MLE_C"/>
    <property type="match status" value="1"/>
</dbReference>
<dbReference type="InterPro" id="IPR034593">
    <property type="entry name" value="DgoD-like"/>
</dbReference>
<proteinExistence type="inferred from homology"/>
<keyword evidence="3 6" id="KW-0460">Magnesium</keyword>
<dbReference type="SUPFAM" id="SSF54826">
    <property type="entry name" value="Enolase N-terminal domain-like"/>
    <property type="match status" value="1"/>
</dbReference>
<dbReference type="PANTHER" id="PTHR48080:SF3">
    <property type="entry name" value="ENOLASE SUPERFAMILY MEMBER DDB_G0284701"/>
    <property type="match status" value="1"/>
</dbReference>
<dbReference type="SMART" id="SM00922">
    <property type="entry name" value="MR_MLE"/>
    <property type="match status" value="1"/>
</dbReference>
<dbReference type="Gene3D" id="3.20.20.120">
    <property type="entry name" value="Enolase-like C-terminal domain"/>
    <property type="match status" value="1"/>
</dbReference>
<comment type="similarity">
    <text evidence="1 7">Belongs to the mandelate racemase/muconate lactonizing enzyme family.</text>
</comment>
<dbReference type="InParanoid" id="A9AVH8"/>
<dbReference type="Pfam" id="PF02746">
    <property type="entry name" value="MR_MLE_N"/>
    <property type="match status" value="1"/>
</dbReference>
<evidence type="ECO:0000313" key="9">
    <source>
        <dbReference type="EMBL" id="ABX04669.1"/>
    </source>
</evidence>
<dbReference type="BioCyc" id="HAUR316274:GHYA-2055-MONOMER"/>
<keyword evidence="4 7" id="KW-0413">Isomerase</keyword>
<name>A9AVH8_HERA2</name>
<protein>
    <recommendedName>
        <fullName evidence="7">Dipeptide epimerase</fullName>
        <ecNumber evidence="7">5.1.1.-</ecNumber>
    </recommendedName>
</protein>
<dbReference type="EC" id="5.1.1.-" evidence="7"/>
<dbReference type="GO" id="GO:0016855">
    <property type="term" value="F:racemase and epimerase activity, acting on amino acids and derivatives"/>
    <property type="evidence" value="ECO:0007669"/>
    <property type="project" value="UniProtKB-UniRule"/>
</dbReference>
<keyword evidence="10" id="KW-1185">Reference proteome</keyword>
<evidence type="ECO:0000256" key="2">
    <source>
        <dbReference type="ARBA" id="ARBA00022723"/>
    </source>
</evidence>
<dbReference type="InterPro" id="IPR036849">
    <property type="entry name" value="Enolase-like_C_sf"/>
</dbReference>
<sequence>MNLTTTVLSLQLEQPFVSNKGSTTTVHQVVIKLTWQEYGGFGTVLCPKETQLSVEQIQQLIQACEPLLSTATPWQFELYQGQLASVVRNQAAMMAGIDMAWHDLLGKVVAQPIHALWGLAGLSIPPTALSLGAQSEQALVAQAAKLAAWPILKLKLTTDSNLDSLRQLREVYAGRIWVDGNGAWDVDQAIAAAQQCHTYGVELIEQPIPAGNLDQLRTIRQHSPIPIVADEDCRGLADVLRLHTCVDVINLKLFKCGGLRQARTMIDVAKQFGLKVMLGCKTESSLGISAIAQLAGLADYLDLDGHLDLVNDPFQGLVIEQGTLRLPQTPGLGLTIQGAIE</sequence>
<feature type="active site" description="Proton acceptor; specific for (S)-substrate epimerization" evidence="5">
    <location>
        <position position="252"/>
    </location>
</feature>
<feature type="domain" description="Mandelate racemase/muconate lactonizing enzyme C-terminal" evidence="8">
    <location>
        <begin position="136"/>
        <end position="226"/>
    </location>
</feature>
<feature type="binding site" evidence="6">
    <location>
        <position position="205"/>
    </location>
    <ligand>
        <name>Mg(2+)</name>
        <dbReference type="ChEBI" id="CHEBI:18420"/>
    </ligand>
</feature>
<dbReference type="STRING" id="316274.Haur_2026"/>
<dbReference type="Gene3D" id="3.30.390.10">
    <property type="entry name" value="Enolase-like, N-terminal domain"/>
    <property type="match status" value="1"/>
</dbReference>
<feature type="binding site" evidence="6">
    <location>
        <position position="230"/>
    </location>
    <ligand>
        <name>Mg(2+)</name>
        <dbReference type="ChEBI" id="CHEBI:18420"/>
    </ligand>
</feature>
<dbReference type="KEGG" id="hau:Haur_2026"/>
<dbReference type="HOGENOM" id="CLU_030273_4_3_0"/>
<evidence type="ECO:0000256" key="5">
    <source>
        <dbReference type="PIRSR" id="PIRSR634603-1"/>
    </source>
</evidence>
<dbReference type="PANTHER" id="PTHR48080">
    <property type="entry name" value="D-GALACTONATE DEHYDRATASE-RELATED"/>
    <property type="match status" value="1"/>
</dbReference>
<dbReference type="InterPro" id="IPR029017">
    <property type="entry name" value="Enolase-like_N"/>
</dbReference>